<keyword evidence="4 5" id="KW-0694">RNA-binding</keyword>
<keyword evidence="1 5" id="KW-0547">Nucleotide-binding</keyword>
<evidence type="ECO:0000256" key="5">
    <source>
        <dbReference type="RuleBase" id="RU365068"/>
    </source>
</evidence>
<dbReference type="InterPro" id="IPR011545">
    <property type="entry name" value="DEAD/DEAH_box_helicase_dom"/>
</dbReference>
<evidence type="ECO:0000259" key="8">
    <source>
        <dbReference type="PROSITE" id="PS51194"/>
    </source>
</evidence>
<dbReference type="GO" id="GO:0003723">
    <property type="term" value="F:RNA binding"/>
    <property type="evidence" value="ECO:0007669"/>
    <property type="project" value="UniProtKB-UniRule"/>
</dbReference>
<feature type="domain" description="Helicase ATP-binding" evidence="7">
    <location>
        <begin position="136"/>
        <end position="341"/>
    </location>
</feature>
<comment type="catalytic activity">
    <reaction evidence="5">
        <text>ATP + H2O = ADP + phosphate + H(+)</text>
        <dbReference type="Rhea" id="RHEA:13065"/>
        <dbReference type="ChEBI" id="CHEBI:15377"/>
        <dbReference type="ChEBI" id="CHEBI:15378"/>
        <dbReference type="ChEBI" id="CHEBI:30616"/>
        <dbReference type="ChEBI" id="CHEBI:43474"/>
        <dbReference type="ChEBI" id="CHEBI:456216"/>
        <dbReference type="EC" id="3.6.4.13"/>
    </reaction>
</comment>
<dbReference type="Pfam" id="PF00271">
    <property type="entry name" value="Helicase_C"/>
    <property type="match status" value="1"/>
</dbReference>
<dbReference type="InterPro" id="IPR014001">
    <property type="entry name" value="Helicase_ATP-bd"/>
</dbReference>
<keyword evidence="3 5" id="KW-0067">ATP-binding</keyword>
<evidence type="ECO:0000256" key="6">
    <source>
        <dbReference type="SAM" id="MobiDB-lite"/>
    </source>
</evidence>
<keyword evidence="5" id="KW-0347">Helicase</keyword>
<name>A0A1Y2J5P9_TRAC3</name>
<dbReference type="OrthoDB" id="193716at2759"/>
<reference evidence="9 10" key="1">
    <citation type="journal article" date="2015" name="Biotechnol. Biofuels">
        <title>Enhanced degradation of softwood versus hardwood by the white-rot fungus Pycnoporus coccineus.</title>
        <authorList>
            <person name="Couturier M."/>
            <person name="Navarro D."/>
            <person name="Chevret D."/>
            <person name="Henrissat B."/>
            <person name="Piumi F."/>
            <person name="Ruiz-Duenas F.J."/>
            <person name="Martinez A.T."/>
            <person name="Grigoriev I.V."/>
            <person name="Riley R."/>
            <person name="Lipzen A."/>
            <person name="Berrin J.G."/>
            <person name="Master E.R."/>
            <person name="Rosso M.N."/>
        </authorList>
    </citation>
    <scope>NUCLEOTIDE SEQUENCE [LARGE SCALE GENOMIC DNA]</scope>
    <source>
        <strain evidence="9 10">BRFM310</strain>
    </source>
</reference>
<feature type="compositionally biased region" description="Basic and acidic residues" evidence="6">
    <location>
        <begin position="637"/>
        <end position="744"/>
    </location>
</feature>
<evidence type="ECO:0000256" key="3">
    <source>
        <dbReference type="ARBA" id="ARBA00022840"/>
    </source>
</evidence>
<dbReference type="Gene3D" id="3.40.50.300">
    <property type="entry name" value="P-loop containing nucleotide triphosphate hydrolases"/>
    <property type="match status" value="2"/>
</dbReference>
<evidence type="ECO:0000256" key="1">
    <source>
        <dbReference type="ARBA" id="ARBA00022741"/>
    </source>
</evidence>
<dbReference type="InterPro" id="IPR001650">
    <property type="entry name" value="Helicase_C-like"/>
</dbReference>
<dbReference type="Proteomes" id="UP000193067">
    <property type="component" value="Unassembled WGS sequence"/>
</dbReference>
<evidence type="ECO:0000259" key="7">
    <source>
        <dbReference type="PROSITE" id="PS51192"/>
    </source>
</evidence>
<comment type="similarity">
    <text evidence="5">Belongs to the DEAD box helicase family.</text>
</comment>
<feature type="compositionally biased region" description="Basic and acidic residues" evidence="6">
    <location>
        <begin position="756"/>
        <end position="775"/>
    </location>
</feature>
<dbReference type="AlphaFoldDB" id="A0A1Y2J5P9"/>
<dbReference type="GO" id="GO:0005524">
    <property type="term" value="F:ATP binding"/>
    <property type="evidence" value="ECO:0007669"/>
    <property type="project" value="UniProtKB-UniRule"/>
</dbReference>
<dbReference type="GO" id="GO:0003724">
    <property type="term" value="F:RNA helicase activity"/>
    <property type="evidence" value="ECO:0007669"/>
    <property type="project" value="UniProtKB-EC"/>
</dbReference>
<evidence type="ECO:0000313" key="9">
    <source>
        <dbReference type="EMBL" id="OSD08735.1"/>
    </source>
</evidence>
<comment type="function">
    <text evidence="5">RNA helicase.</text>
</comment>
<proteinExistence type="inferred from homology"/>
<feature type="compositionally biased region" description="Basic and acidic residues" evidence="6">
    <location>
        <begin position="51"/>
        <end position="61"/>
    </location>
</feature>
<evidence type="ECO:0000313" key="10">
    <source>
        <dbReference type="Proteomes" id="UP000193067"/>
    </source>
</evidence>
<accession>A0A1Y2J5P9</accession>
<protein>
    <recommendedName>
        <fullName evidence="5">ATP-dependent RNA helicase</fullName>
        <ecNumber evidence="5">3.6.4.13</ecNumber>
    </recommendedName>
</protein>
<dbReference type="Pfam" id="PF00270">
    <property type="entry name" value="DEAD"/>
    <property type="match status" value="1"/>
</dbReference>
<evidence type="ECO:0000256" key="4">
    <source>
        <dbReference type="ARBA" id="ARBA00022884"/>
    </source>
</evidence>
<keyword evidence="10" id="KW-1185">Reference proteome</keyword>
<organism evidence="9 10">
    <name type="scientific">Trametes coccinea (strain BRFM310)</name>
    <name type="common">Pycnoporus coccineus</name>
    <dbReference type="NCBI Taxonomy" id="1353009"/>
    <lineage>
        <taxon>Eukaryota</taxon>
        <taxon>Fungi</taxon>
        <taxon>Dikarya</taxon>
        <taxon>Basidiomycota</taxon>
        <taxon>Agaricomycotina</taxon>
        <taxon>Agaricomycetes</taxon>
        <taxon>Polyporales</taxon>
        <taxon>Polyporaceae</taxon>
        <taxon>Trametes</taxon>
    </lineage>
</organism>
<feature type="domain" description="Helicase C-terminal" evidence="8">
    <location>
        <begin position="369"/>
        <end position="539"/>
    </location>
</feature>
<gene>
    <name evidence="9" type="ORF">PYCCODRAFT_1473294</name>
</gene>
<feature type="compositionally biased region" description="Acidic residues" evidence="6">
    <location>
        <begin position="75"/>
        <end position="85"/>
    </location>
</feature>
<dbReference type="SUPFAM" id="SSF52540">
    <property type="entry name" value="P-loop containing nucleoside triphosphate hydrolases"/>
    <property type="match status" value="1"/>
</dbReference>
<dbReference type="PROSITE" id="PS51194">
    <property type="entry name" value="HELICASE_CTER"/>
    <property type="match status" value="1"/>
</dbReference>
<dbReference type="InterPro" id="IPR027417">
    <property type="entry name" value="P-loop_NTPase"/>
</dbReference>
<dbReference type="STRING" id="1353009.A0A1Y2J5P9"/>
<dbReference type="SMART" id="SM00487">
    <property type="entry name" value="DEXDc"/>
    <property type="match status" value="1"/>
</dbReference>
<feature type="region of interest" description="Disordered" evidence="6">
    <location>
        <begin position="51"/>
        <end position="90"/>
    </location>
</feature>
<feature type="region of interest" description="Disordered" evidence="6">
    <location>
        <begin position="637"/>
        <end position="783"/>
    </location>
</feature>
<dbReference type="PANTHER" id="PTHR24031">
    <property type="entry name" value="RNA HELICASE"/>
    <property type="match status" value="1"/>
</dbReference>
<dbReference type="EMBL" id="KZ084086">
    <property type="protein sequence ID" value="OSD08735.1"/>
    <property type="molecule type" value="Genomic_DNA"/>
</dbReference>
<dbReference type="EC" id="3.6.4.13" evidence="5"/>
<keyword evidence="2 5" id="KW-0378">Hydrolase</keyword>
<dbReference type="SMART" id="SM00490">
    <property type="entry name" value="HELICc"/>
    <property type="match status" value="1"/>
</dbReference>
<sequence length="783" mass="87706">MAASLWTKSVALLPAARICRCSSAALAVHALRAGRFSSVRYASAAALKESREYTTSHDAAREASTSSRPRHDVDANEEQASDTAEEQVPFDSLEGKVSPAVLRALTKDSFRLTHMTPVQAAVLPLLPDLVEPYDPENPPAGPRDLLVKARTGTGKTLGFLIPAVESRLKRIRQHAESVTKELPSANRVTISRAVEQFARKNVGALIISPTRELATQIANEAIKLTRSLDRFEVRLAVGGLPKRPQLREWNLGRRDIIVATPGRLRDFIENEPGFKDALQTTDIFILDEADTLLEMGFREDIEAIARELKPAPERQTFMFSATVSKAIEQIARATLDKNHVFLNCVPENAAPTHLSIPQFYTAVPSPKEQLPHILRLIAEDQLMNPGKSKVLVFFPTTSMTKLYSAIINDVAPVMLPAGSNTHFGELHGKKQMATRVRTSDWFRQYSHGNAVMLTSDVSARGVDYPNVTRVIQVGAPNSADTYVHRVGRTGRGSNKQGRADLVIMPWELGFLTWQMKDIPLKELPVNKLKEDVVALAKKYDEDPEAFTKDRRARFRGGPVAERLENVDDAIARTLHGRVDSMDIRDMIVALLRYYQANYSTLRVAPGVAADGVHEWAAALAGEDIDLRIPSDLLRNENRRRGNDRQNRSYRRDGGGFSNDRNDRRNSFSRRDRDDDGGYRGFSKRDRDGGDRDGGYRSFSRRDHDGEDGERRSFSRRDRDGEDGGERRSFSRRDRDDEDGGDRPKRAFSRPASGNRWEGRGSHAVRRDQARSRREAQGMSAYYD</sequence>
<comment type="domain">
    <text evidence="5">The Q motif is unique to and characteristic of the DEAD box family of RNA helicases and controls ATP binding and hydrolysis.</text>
</comment>
<dbReference type="PROSITE" id="PS51192">
    <property type="entry name" value="HELICASE_ATP_BIND_1"/>
    <property type="match status" value="1"/>
</dbReference>
<dbReference type="CDD" id="cd18787">
    <property type="entry name" value="SF2_C_DEAD"/>
    <property type="match status" value="1"/>
</dbReference>
<dbReference type="GO" id="GO:0016787">
    <property type="term" value="F:hydrolase activity"/>
    <property type="evidence" value="ECO:0007669"/>
    <property type="project" value="UniProtKB-KW"/>
</dbReference>
<evidence type="ECO:0000256" key="2">
    <source>
        <dbReference type="ARBA" id="ARBA00022801"/>
    </source>
</evidence>